<accession>A0A517KZ40</accession>
<organism evidence="1 2">
    <name type="scientific">Venturia effusa</name>
    <dbReference type="NCBI Taxonomy" id="50376"/>
    <lineage>
        <taxon>Eukaryota</taxon>
        <taxon>Fungi</taxon>
        <taxon>Dikarya</taxon>
        <taxon>Ascomycota</taxon>
        <taxon>Pezizomycotina</taxon>
        <taxon>Dothideomycetes</taxon>
        <taxon>Pleosporomycetidae</taxon>
        <taxon>Venturiales</taxon>
        <taxon>Venturiaceae</taxon>
        <taxon>Venturia</taxon>
    </lineage>
</organism>
<protein>
    <recommendedName>
        <fullName evidence="3">F-box domain-containing protein</fullName>
    </recommendedName>
</protein>
<gene>
    <name evidence="1" type="ORF">FKW77_001769</name>
</gene>
<dbReference type="Proteomes" id="UP000316270">
    <property type="component" value="Chromosome 2"/>
</dbReference>
<name>A0A517KZ40_9PEZI</name>
<proteinExistence type="predicted"/>
<sequence>MGGPRKKFKAAPNSPAECDVSAQCDKTGPAKDMISTLPTELLDKMFNLILPHKLPIVIDPSVSSPYNDYDLPSEVKDFCSLMSVCRQFHKSAKDVFWKNVVVSVDLTHDDIVQGERKITKLRAFGVDWAPTERRKIPCSWKALEEATLTAYLRNVQAVRLSILSTSLMDNERVLNSRSVGDRDFQEHAQYFISTLRATGRLRKLVINVQTDNEYLARIQCEEDTKRFRWHLEVLELFKFCGVELKIKAESRWSEGTLKIREASLVAYIQELQGLAKELEENAPAPRKRKRRVKTKIDDMVTVKTEIEN</sequence>
<dbReference type="AlphaFoldDB" id="A0A517KZ40"/>
<keyword evidence="2" id="KW-1185">Reference proteome</keyword>
<reference evidence="1 2" key="1">
    <citation type="submission" date="2019-07" db="EMBL/GenBank/DDBJ databases">
        <title>Finished genome of Venturia effusa.</title>
        <authorList>
            <person name="Young C.A."/>
            <person name="Cox M.P."/>
            <person name="Ganley A.R.D."/>
            <person name="David W.J."/>
        </authorList>
    </citation>
    <scope>NUCLEOTIDE SEQUENCE [LARGE SCALE GENOMIC DNA]</scope>
    <source>
        <strain evidence="2">albino</strain>
    </source>
</reference>
<evidence type="ECO:0000313" key="1">
    <source>
        <dbReference type="EMBL" id="QDS68644.1"/>
    </source>
</evidence>
<evidence type="ECO:0008006" key="3">
    <source>
        <dbReference type="Google" id="ProtNLM"/>
    </source>
</evidence>
<dbReference type="EMBL" id="CP042186">
    <property type="protein sequence ID" value="QDS68644.1"/>
    <property type="molecule type" value="Genomic_DNA"/>
</dbReference>
<dbReference type="OrthoDB" id="3939567at2759"/>
<evidence type="ECO:0000313" key="2">
    <source>
        <dbReference type="Proteomes" id="UP000316270"/>
    </source>
</evidence>